<evidence type="ECO:0000256" key="1">
    <source>
        <dbReference type="ARBA" id="ARBA00022729"/>
    </source>
</evidence>
<dbReference type="Pfam" id="PF00497">
    <property type="entry name" value="SBP_bac_3"/>
    <property type="match status" value="1"/>
</dbReference>
<dbReference type="PROSITE" id="PS51257">
    <property type="entry name" value="PROKAR_LIPOPROTEIN"/>
    <property type="match status" value="1"/>
</dbReference>
<feature type="compositionally biased region" description="Low complexity" evidence="2">
    <location>
        <begin position="34"/>
        <end position="48"/>
    </location>
</feature>
<dbReference type="InterPro" id="IPR001638">
    <property type="entry name" value="Solute-binding_3/MltF_N"/>
</dbReference>
<dbReference type="PANTHER" id="PTHR35936">
    <property type="entry name" value="MEMBRANE-BOUND LYTIC MUREIN TRANSGLYCOSYLASE F"/>
    <property type="match status" value="1"/>
</dbReference>
<reference evidence="5" key="1">
    <citation type="submission" date="2022-05" db="EMBL/GenBank/DDBJ databases">
        <title>Jatrophihabitans sp. SB3-54 whole genome sequence.</title>
        <authorList>
            <person name="Suh M.K."/>
            <person name="Eom M.K."/>
            <person name="Kim J.S."/>
            <person name="Kim H.S."/>
            <person name="Do H.E."/>
            <person name="Shin Y.K."/>
            <person name="Lee J.-S."/>
        </authorList>
    </citation>
    <scope>NUCLEOTIDE SEQUENCE</scope>
    <source>
        <strain evidence="5">SB3-54</strain>
    </source>
</reference>
<dbReference type="SUPFAM" id="SSF53850">
    <property type="entry name" value="Periplasmic binding protein-like II"/>
    <property type="match status" value="1"/>
</dbReference>
<proteinExistence type="predicted"/>
<gene>
    <name evidence="5" type="ORF">M6B22_16320</name>
</gene>
<evidence type="ECO:0000313" key="5">
    <source>
        <dbReference type="EMBL" id="WAX56091.1"/>
    </source>
</evidence>
<evidence type="ECO:0000256" key="3">
    <source>
        <dbReference type="SAM" id="SignalP"/>
    </source>
</evidence>
<name>A0ABY7JYY3_9ACTN</name>
<dbReference type="Gene3D" id="3.40.190.10">
    <property type="entry name" value="Periplasmic binding protein-like II"/>
    <property type="match status" value="2"/>
</dbReference>
<dbReference type="Proteomes" id="UP001164693">
    <property type="component" value="Chromosome"/>
</dbReference>
<dbReference type="PANTHER" id="PTHR35936:SF17">
    <property type="entry name" value="ARGININE-BINDING EXTRACELLULAR PROTEIN ARTP"/>
    <property type="match status" value="1"/>
</dbReference>
<evidence type="ECO:0000259" key="4">
    <source>
        <dbReference type="SMART" id="SM00062"/>
    </source>
</evidence>
<feature type="chain" id="PRO_5045465759" evidence="3">
    <location>
        <begin position="24"/>
        <end position="312"/>
    </location>
</feature>
<accession>A0ABY7JYY3</accession>
<sequence length="312" mass="31941">MRAHRRILIGFTGALVAASVVLSGCGSSKGGNSPGNTPAGTSPATGAGSASATESAAAALVPAAIKSKGEITIAMDASYPPMEFFKPGTKSPIIGMDADLGFALGKLLGLKVNEVNATFDAIIPGLQSGKYDVGMSSFTDNKEREKIVDFVTYFSAGESFYVKSDSSKTFDGLDSLCGAKVAVENGTTEQSDALAQSKKCTAAGKQAVTVQQFSDQSGANLAVSSGRADVGFADSPPVAYIIQQSNGQFKESGKPFGTAPYGIALPKDNGMAKAVQAAMTELIANGDYADMLKKWDLSDGAITESVINGAQS</sequence>
<keyword evidence="6" id="KW-1185">Reference proteome</keyword>
<protein>
    <submittedName>
        <fullName evidence="5">ABC transporter substrate-binding protein</fullName>
    </submittedName>
</protein>
<feature type="domain" description="Solute-binding protein family 3/N-terminal" evidence="4">
    <location>
        <begin position="70"/>
        <end position="299"/>
    </location>
</feature>
<feature type="signal peptide" evidence="3">
    <location>
        <begin position="1"/>
        <end position="23"/>
    </location>
</feature>
<dbReference type="EMBL" id="CP097463">
    <property type="protein sequence ID" value="WAX56091.1"/>
    <property type="molecule type" value="Genomic_DNA"/>
</dbReference>
<dbReference type="RefSeq" id="WP_269442619.1">
    <property type="nucleotide sequence ID" value="NZ_CP097463.1"/>
</dbReference>
<dbReference type="SMART" id="SM00062">
    <property type="entry name" value="PBPb"/>
    <property type="match status" value="1"/>
</dbReference>
<dbReference type="CDD" id="cd01004">
    <property type="entry name" value="PBP2_MidA_like"/>
    <property type="match status" value="1"/>
</dbReference>
<feature type="region of interest" description="Disordered" evidence="2">
    <location>
        <begin position="29"/>
        <end position="48"/>
    </location>
</feature>
<organism evidence="5 6">
    <name type="scientific">Jatrophihabitans cynanchi</name>
    <dbReference type="NCBI Taxonomy" id="2944128"/>
    <lineage>
        <taxon>Bacteria</taxon>
        <taxon>Bacillati</taxon>
        <taxon>Actinomycetota</taxon>
        <taxon>Actinomycetes</taxon>
        <taxon>Jatrophihabitantales</taxon>
        <taxon>Jatrophihabitantaceae</taxon>
        <taxon>Jatrophihabitans</taxon>
    </lineage>
</organism>
<evidence type="ECO:0000256" key="2">
    <source>
        <dbReference type="SAM" id="MobiDB-lite"/>
    </source>
</evidence>
<keyword evidence="1 3" id="KW-0732">Signal</keyword>
<evidence type="ECO:0000313" key="6">
    <source>
        <dbReference type="Proteomes" id="UP001164693"/>
    </source>
</evidence>